<evidence type="ECO:0000313" key="2">
    <source>
        <dbReference type="EMBL" id="MEX1666020.1"/>
    </source>
</evidence>
<proteinExistence type="predicted"/>
<dbReference type="PANTHER" id="PTHR24104:SF25">
    <property type="entry name" value="PROTEIN LIN-41"/>
    <property type="match status" value="1"/>
</dbReference>
<dbReference type="EMBL" id="JBFRYB010000001">
    <property type="protein sequence ID" value="MEX1666020.1"/>
    <property type="molecule type" value="Genomic_DNA"/>
</dbReference>
<dbReference type="InterPro" id="IPR001258">
    <property type="entry name" value="NHL_repeat"/>
</dbReference>
<protein>
    <submittedName>
        <fullName evidence="2">NHL repeat-containing protein</fullName>
    </submittedName>
</protein>
<organism evidence="2 3">
    <name type="scientific">Zhongshania arctica</name>
    <dbReference type="NCBI Taxonomy" id="3238302"/>
    <lineage>
        <taxon>Bacteria</taxon>
        <taxon>Pseudomonadati</taxon>
        <taxon>Pseudomonadota</taxon>
        <taxon>Gammaproteobacteria</taxon>
        <taxon>Cellvibrionales</taxon>
        <taxon>Spongiibacteraceae</taxon>
        <taxon>Zhongshania</taxon>
    </lineage>
</organism>
<dbReference type="Gene3D" id="2.120.10.30">
    <property type="entry name" value="TolB, C-terminal domain"/>
    <property type="match status" value="2"/>
</dbReference>
<comment type="caution">
    <text evidence="2">The sequence shown here is derived from an EMBL/GenBank/DDBJ whole genome shotgun (WGS) entry which is preliminary data.</text>
</comment>
<name>A0ABV3TXP7_9GAMM</name>
<dbReference type="CDD" id="cd05819">
    <property type="entry name" value="NHL"/>
    <property type="match status" value="1"/>
</dbReference>
<dbReference type="Proteomes" id="UP001557484">
    <property type="component" value="Unassembled WGS sequence"/>
</dbReference>
<keyword evidence="1" id="KW-0677">Repeat</keyword>
<evidence type="ECO:0000256" key="1">
    <source>
        <dbReference type="ARBA" id="ARBA00022737"/>
    </source>
</evidence>
<dbReference type="InterPro" id="IPR050952">
    <property type="entry name" value="TRIM-NHL_E3_ligases"/>
</dbReference>
<dbReference type="SUPFAM" id="SSF63829">
    <property type="entry name" value="Calcium-dependent phosphotriesterase"/>
    <property type="match status" value="1"/>
</dbReference>
<dbReference type="Pfam" id="PF01436">
    <property type="entry name" value="NHL"/>
    <property type="match status" value="1"/>
</dbReference>
<accession>A0ABV3TXP7</accession>
<dbReference type="PANTHER" id="PTHR24104">
    <property type="entry name" value="E3 UBIQUITIN-PROTEIN LIGASE NHLRC1-RELATED"/>
    <property type="match status" value="1"/>
</dbReference>
<evidence type="ECO:0000313" key="3">
    <source>
        <dbReference type="Proteomes" id="UP001557484"/>
    </source>
</evidence>
<gene>
    <name evidence="2" type="ORF">AB4875_11025</name>
</gene>
<sequence>MNSAAHINSEIDNKSICCDDPQRIFGGELNALGLPSPIRSDRSSLFAPRGLCRHPSDGSLWLSDTGHHRVLGWQHPESGQTDADIVLGQDQGESRNRGSEASANTLNVPCGICAHGAGIAVADSWNHRVLIWLTLPTEQQAPDIVLGQRDFNSALANRGENHAEANTLYWPSGVLSDGERLYIADTGNRRVLIWDTKPSANGQPADRILGQSNFQCRDENGGATASAGSMRWPHALCFWQHRLCVADAGNNRVLVYNSRLPESHAQSQWILGQTDSVNSLHNGGAMGASAKSMSMPYGISSYGHWLIVADTANSRLLAWHDGHLESGAAAKALLGQIDFTHCGDNAWLEVNKHSLCWPYGIDVYQNQIAIADTGNSRVILRQLAL</sequence>
<dbReference type="RefSeq" id="WP_368376107.1">
    <property type="nucleotide sequence ID" value="NZ_JBFRYB010000001.1"/>
</dbReference>
<reference evidence="2 3" key="1">
    <citation type="journal article" date="2011" name="Int. J. Syst. Evol. Microbiol.">
        <title>Zhongshania antarctica gen. nov., sp. nov. and Zhongshania guokunii sp. nov., gammaproteobacteria respectively isolated from coastal attached (fast) ice and surface seawater of the Antarctic.</title>
        <authorList>
            <person name="Li H.J."/>
            <person name="Zhang X.Y."/>
            <person name="Chen C.X."/>
            <person name="Zhang Y.J."/>
            <person name="Gao Z.M."/>
            <person name="Yu Y."/>
            <person name="Chen X.L."/>
            <person name="Chen B."/>
            <person name="Zhang Y.Z."/>
        </authorList>
    </citation>
    <scope>NUCLEOTIDE SEQUENCE [LARGE SCALE GENOMIC DNA]</scope>
    <source>
        <strain evidence="2 3">R06B22</strain>
    </source>
</reference>
<dbReference type="InterPro" id="IPR011042">
    <property type="entry name" value="6-blade_b-propeller_TolB-like"/>
</dbReference>
<keyword evidence="3" id="KW-1185">Reference proteome</keyword>